<evidence type="ECO:0000313" key="2">
    <source>
        <dbReference type="EMBL" id="MBP0439626.1"/>
    </source>
</evidence>
<name>A0A8J7RLZ4_9HYPH</name>
<evidence type="ECO:0000256" key="1">
    <source>
        <dbReference type="SAM" id="Phobius"/>
    </source>
</evidence>
<keyword evidence="1" id="KW-1133">Transmembrane helix</keyword>
<accession>A0A8J7RLZ4</accession>
<reference evidence="2" key="1">
    <citation type="submission" date="2021-03" db="EMBL/GenBank/DDBJ databases">
        <title>Genome sequencing and assembly of Tianweitania sediminis.</title>
        <authorList>
            <person name="Chhetri G."/>
        </authorList>
    </citation>
    <scope>NUCLEOTIDE SEQUENCE</scope>
    <source>
        <strain evidence="2">Z8</strain>
    </source>
</reference>
<feature type="transmembrane region" description="Helical" evidence="1">
    <location>
        <begin position="216"/>
        <end position="244"/>
    </location>
</feature>
<keyword evidence="1" id="KW-0812">Transmembrane</keyword>
<evidence type="ECO:0008006" key="4">
    <source>
        <dbReference type="Google" id="ProtNLM"/>
    </source>
</evidence>
<feature type="transmembrane region" description="Helical" evidence="1">
    <location>
        <begin position="343"/>
        <end position="360"/>
    </location>
</feature>
<dbReference type="EMBL" id="JAGIYY010000004">
    <property type="protein sequence ID" value="MBP0439626.1"/>
    <property type="molecule type" value="Genomic_DNA"/>
</dbReference>
<feature type="transmembrane region" description="Helical" evidence="1">
    <location>
        <begin position="33"/>
        <end position="51"/>
    </location>
</feature>
<proteinExistence type="predicted"/>
<keyword evidence="3" id="KW-1185">Reference proteome</keyword>
<feature type="transmembrane region" description="Helical" evidence="1">
    <location>
        <begin position="366"/>
        <end position="384"/>
    </location>
</feature>
<organism evidence="2 3">
    <name type="scientific">Tianweitania sediminis</name>
    <dbReference type="NCBI Taxonomy" id="1502156"/>
    <lineage>
        <taxon>Bacteria</taxon>
        <taxon>Pseudomonadati</taxon>
        <taxon>Pseudomonadota</taxon>
        <taxon>Alphaproteobacteria</taxon>
        <taxon>Hyphomicrobiales</taxon>
        <taxon>Phyllobacteriaceae</taxon>
        <taxon>Tianweitania</taxon>
    </lineage>
</organism>
<dbReference type="AlphaFoldDB" id="A0A8J7RLZ4"/>
<sequence>MSDVATSSAYRSMRKWTAIGTEWAATPKLYERLGISLMVAVVLLLSIATWLRPGYNWDMLAYVATALENRIDDPVELHAQTWSEVEKGANEHDLYLLRESQPYNLHQWENPTDFVTQLPFYRVKAAYIAALRLLEPVTGLDKAAILLSILPSLLFAAFCLYWLKREDALQGALVLVPVLGLADYLHMTTLATPDMIVSLLLVVATYLLLRKRDLAACLLLLAAVFFRPDTLIQIFAVLIAAVLFGWRKTPFIVTFAAAFVACLALSRYGEHPGWWVHFYFSTVEIQNTLTGFDPDFSIMAMAQGYARGILKTLTNENWAELLLLAIAGWRLLSISGKAKGSRFHGLMFALVIATLGKFASFPLPEARIYFPCVAAMALLLISAWKPRFEHGGPAASSTRQSQG</sequence>
<feature type="transmembrane region" description="Helical" evidence="1">
    <location>
        <begin position="191"/>
        <end position="209"/>
    </location>
</feature>
<feature type="transmembrane region" description="Helical" evidence="1">
    <location>
        <begin position="250"/>
        <end position="268"/>
    </location>
</feature>
<gene>
    <name evidence="2" type="ORF">J5Y06_13275</name>
</gene>
<dbReference type="RefSeq" id="WP_209335665.1">
    <property type="nucleotide sequence ID" value="NZ_JAGIYY010000004.1"/>
</dbReference>
<feature type="transmembrane region" description="Helical" evidence="1">
    <location>
        <begin position="143"/>
        <end position="163"/>
    </location>
</feature>
<dbReference type="Proteomes" id="UP000666240">
    <property type="component" value="Unassembled WGS sequence"/>
</dbReference>
<keyword evidence="1" id="KW-0472">Membrane</keyword>
<protein>
    <recommendedName>
        <fullName evidence="4">Glycosyltransferase RgtA/B/C/D-like domain-containing protein</fullName>
    </recommendedName>
</protein>
<feature type="transmembrane region" description="Helical" evidence="1">
    <location>
        <begin position="168"/>
        <end position="185"/>
    </location>
</feature>
<comment type="caution">
    <text evidence="2">The sequence shown here is derived from an EMBL/GenBank/DDBJ whole genome shotgun (WGS) entry which is preliminary data.</text>
</comment>
<evidence type="ECO:0000313" key="3">
    <source>
        <dbReference type="Proteomes" id="UP000666240"/>
    </source>
</evidence>